<keyword evidence="1" id="KW-0862">Zinc</keyword>
<dbReference type="SUPFAM" id="SSF89372">
    <property type="entry name" value="Fucose-specific lectin"/>
    <property type="match status" value="1"/>
</dbReference>
<dbReference type="Proteomes" id="UP001432075">
    <property type="component" value="Chromosome"/>
</dbReference>
<dbReference type="Pfam" id="PF02585">
    <property type="entry name" value="PIG-L"/>
    <property type="match status" value="1"/>
</dbReference>
<dbReference type="Gene3D" id="2.120.10.70">
    <property type="entry name" value="Fucose-specific lectin"/>
    <property type="match status" value="1"/>
</dbReference>
<evidence type="ECO:0000313" key="4">
    <source>
        <dbReference type="Proteomes" id="UP001432075"/>
    </source>
</evidence>
<reference evidence="3" key="1">
    <citation type="submission" date="2022-10" db="EMBL/GenBank/DDBJ databases">
        <title>The complete genomes of actinobacterial strains from the NBC collection.</title>
        <authorList>
            <person name="Joergensen T.S."/>
            <person name="Alvarez Arevalo M."/>
            <person name="Sterndorff E.B."/>
            <person name="Faurdal D."/>
            <person name="Vuksanovic O."/>
            <person name="Mourched A.-S."/>
            <person name="Charusanti P."/>
            <person name="Shaw S."/>
            <person name="Blin K."/>
            <person name="Weber T."/>
        </authorList>
    </citation>
    <scope>NUCLEOTIDE SEQUENCE</scope>
    <source>
        <strain evidence="3">NBC_00283</strain>
    </source>
</reference>
<protein>
    <submittedName>
        <fullName evidence="3">PIG-L family deacetylase</fullName>
    </submittedName>
</protein>
<dbReference type="Gene3D" id="3.40.50.10320">
    <property type="entry name" value="LmbE-like"/>
    <property type="match status" value="1"/>
</dbReference>
<dbReference type="InterPro" id="IPR024078">
    <property type="entry name" value="LmbE-like_dom_sf"/>
</dbReference>
<evidence type="ECO:0000256" key="1">
    <source>
        <dbReference type="ARBA" id="ARBA00022833"/>
    </source>
</evidence>
<organism evidence="3 4">
    <name type="scientific">Streptomyces goshikiensis</name>
    <dbReference type="NCBI Taxonomy" id="1942"/>
    <lineage>
        <taxon>Bacteria</taxon>
        <taxon>Bacillati</taxon>
        <taxon>Actinomycetota</taxon>
        <taxon>Actinomycetes</taxon>
        <taxon>Kitasatosporales</taxon>
        <taxon>Streptomycetaceae</taxon>
        <taxon>Streptomyces</taxon>
    </lineage>
</organism>
<evidence type="ECO:0000256" key="2">
    <source>
        <dbReference type="SAM" id="MobiDB-lite"/>
    </source>
</evidence>
<dbReference type="SUPFAM" id="SSF102588">
    <property type="entry name" value="LmbE-like"/>
    <property type="match status" value="1"/>
</dbReference>
<feature type="compositionally biased region" description="Basic and acidic residues" evidence="2">
    <location>
        <begin position="189"/>
        <end position="210"/>
    </location>
</feature>
<evidence type="ECO:0000313" key="3">
    <source>
        <dbReference type="EMBL" id="WUO47418.1"/>
    </source>
</evidence>
<accession>A0ABZ1RL99</accession>
<dbReference type="EMBL" id="CP108057">
    <property type="protein sequence ID" value="WUO47418.1"/>
    <property type="molecule type" value="Genomic_DNA"/>
</dbReference>
<feature type="region of interest" description="Disordered" evidence="2">
    <location>
        <begin position="183"/>
        <end position="210"/>
    </location>
</feature>
<dbReference type="PANTHER" id="PTHR12993">
    <property type="entry name" value="N-ACETYLGLUCOSAMINYL-PHOSPHATIDYLINOSITOL DE-N-ACETYLASE-RELATED"/>
    <property type="match status" value="1"/>
</dbReference>
<gene>
    <name evidence="3" type="ORF">OHU17_17010</name>
</gene>
<proteinExistence type="predicted"/>
<dbReference type="InterPro" id="IPR003737">
    <property type="entry name" value="GlcNAc_PI_deacetylase-related"/>
</dbReference>
<dbReference type="PANTHER" id="PTHR12993:SF26">
    <property type="entry name" value="1D-MYO-INOSITOL 2-ACETAMIDO-2-DEOXY-ALPHA-D-GLUCOPYRANOSIDE DEACETYLASE"/>
    <property type="match status" value="1"/>
</dbReference>
<sequence length="637" mass="67463">MSGARIMQIVAHPDDDLYFMNPELQQSIADNDRVVSVYVNCGESSGVNKVPGDKQPPKPDIPGYAGARRQGLRQAYALMATGKDQSPWKLEAKPLPDGTVIEVDTLVGHPGIQLVFVGVRQHAGGNRPGNSLPALWADPSMSTSTLATTGSPAQSMHEVTRESLIAALAALLNEHKPTLVRTLDPDPDLQIHDSKNRPHHDQPGYSDHPDHTAAALFAYAALERYQGPGDGGSYSVMSYRGYYNERWPHNLPPQIQRAKADVLNAYGGSPDRCDFVAGCGDYDVGQDRSYGPGWLQRTSQRQPTAAPRIQQAPGGRLTAFGVLAGQAAMWQESAPGSGKWGSPKLLGGDGLLPGLAAVLTADGRWQLYAQRVAGLGAKADENLRELVTAEQQKAGGPFGAWSSLGNPEKDPERGRRVGAPVVAIAGDGAAHLFARNWSKGVSTRRRGGDGAWSAWRDLGGAEVQEGLAVTTDAKGRVHVLAAAHDTIHHWTHDQPGQELSLVPSGLPVAADPPTVLARPDGSLLLAFRQPKTGCPQLHRRPVDGGAWTDAKLDLAGRGYGPLTLLPLREGVLMAARNNDGGTSLATLDTGATPRWTSIKGAAVGQAALATDSANRPVLARLAPDATLVTSAIPQTSH</sequence>
<dbReference type="RefSeq" id="WP_245252294.1">
    <property type="nucleotide sequence ID" value="NZ_CP108057.1"/>
</dbReference>
<name>A0ABZ1RL99_9ACTN</name>
<keyword evidence="4" id="KW-1185">Reference proteome</keyword>